<evidence type="ECO:0000259" key="10">
    <source>
        <dbReference type="PROSITE" id="PS50893"/>
    </source>
</evidence>
<sequence>TPLPPPAGESPGRSVTFEDVTFAYPAGGEALSGVDLHIPAGQTVAVVGPTGAGKSTLAKLLARFYDPTAGRVLVDGTDLRHLSAPELRRAVAMVPQDAFLFSGSVAENIAIGRPDADAAAITRAARTLGAHDLIAALPDGYDTDVRARGTRLSAGQRQLIALTRVLLAEPAIVVLDEATSSLDIPTERAVHHAMRTVLRGRTAVIIAHRLSTVRLADRVLVVHDGHLVEDGPPAAFLRRQGRFASGG</sequence>
<evidence type="ECO:0000256" key="7">
    <source>
        <dbReference type="ARBA" id="ARBA00022989"/>
    </source>
</evidence>
<evidence type="ECO:0000256" key="2">
    <source>
        <dbReference type="ARBA" id="ARBA00022448"/>
    </source>
</evidence>
<dbReference type="GO" id="GO:0005886">
    <property type="term" value="C:plasma membrane"/>
    <property type="evidence" value="ECO:0007669"/>
    <property type="project" value="UniProtKB-SubCell"/>
</dbReference>
<evidence type="ECO:0000256" key="8">
    <source>
        <dbReference type="ARBA" id="ARBA00023136"/>
    </source>
</evidence>
<dbReference type="FunFam" id="3.40.50.300:FF:000299">
    <property type="entry name" value="ABC transporter ATP-binding protein/permease"/>
    <property type="match status" value="1"/>
</dbReference>
<evidence type="ECO:0000256" key="4">
    <source>
        <dbReference type="ARBA" id="ARBA00022692"/>
    </source>
</evidence>
<keyword evidence="7" id="KW-1133">Transmembrane helix</keyword>
<evidence type="ECO:0000313" key="11">
    <source>
        <dbReference type="EMBL" id="TDC71853.1"/>
    </source>
</evidence>
<keyword evidence="3" id="KW-1003">Cell membrane</keyword>
<evidence type="ECO:0000256" key="5">
    <source>
        <dbReference type="ARBA" id="ARBA00022741"/>
    </source>
</evidence>
<keyword evidence="8" id="KW-0472">Membrane</keyword>
<comment type="subcellular location">
    <subcellularLocation>
        <location evidence="1">Cell membrane</location>
        <topology evidence="1">Multi-pass membrane protein</topology>
    </subcellularLocation>
</comment>
<keyword evidence="6 11" id="KW-0067">ATP-binding</keyword>
<feature type="non-terminal residue" evidence="11">
    <location>
        <position position="1"/>
    </location>
</feature>
<reference evidence="11 12" key="1">
    <citation type="submission" date="2019-03" db="EMBL/GenBank/DDBJ databases">
        <title>Draft genome sequences of novel Actinobacteria.</title>
        <authorList>
            <person name="Sahin N."/>
            <person name="Ay H."/>
            <person name="Saygin H."/>
        </authorList>
    </citation>
    <scope>NUCLEOTIDE SEQUENCE [LARGE SCALE GENOMIC DNA]</scope>
    <source>
        <strain evidence="11 12">DSM 41900</strain>
    </source>
</reference>
<dbReference type="EMBL" id="SMKI01000270">
    <property type="protein sequence ID" value="TDC71853.1"/>
    <property type="molecule type" value="Genomic_DNA"/>
</dbReference>
<keyword evidence="12" id="KW-1185">Reference proteome</keyword>
<evidence type="ECO:0000256" key="1">
    <source>
        <dbReference type="ARBA" id="ARBA00004651"/>
    </source>
</evidence>
<dbReference type="Pfam" id="PF00005">
    <property type="entry name" value="ABC_tran"/>
    <property type="match status" value="1"/>
</dbReference>
<evidence type="ECO:0000313" key="12">
    <source>
        <dbReference type="Proteomes" id="UP000295345"/>
    </source>
</evidence>
<dbReference type="SMART" id="SM00382">
    <property type="entry name" value="AAA"/>
    <property type="match status" value="1"/>
</dbReference>
<dbReference type="InterPro" id="IPR003439">
    <property type="entry name" value="ABC_transporter-like_ATP-bd"/>
</dbReference>
<keyword evidence="4" id="KW-0812">Transmembrane</keyword>
<dbReference type="PROSITE" id="PS50893">
    <property type="entry name" value="ABC_TRANSPORTER_2"/>
    <property type="match status" value="1"/>
</dbReference>
<evidence type="ECO:0000256" key="9">
    <source>
        <dbReference type="ARBA" id="ARBA00061644"/>
    </source>
</evidence>
<feature type="domain" description="ABC transporter" evidence="10">
    <location>
        <begin position="15"/>
        <end position="244"/>
    </location>
</feature>
<dbReference type="SUPFAM" id="SSF52540">
    <property type="entry name" value="P-loop containing nucleoside triphosphate hydrolases"/>
    <property type="match status" value="1"/>
</dbReference>
<keyword evidence="2" id="KW-0813">Transport</keyword>
<dbReference type="GO" id="GO:0034040">
    <property type="term" value="F:ATPase-coupled lipid transmembrane transporter activity"/>
    <property type="evidence" value="ECO:0007669"/>
    <property type="project" value="TreeGrafter"/>
</dbReference>
<dbReference type="Gene3D" id="3.40.50.300">
    <property type="entry name" value="P-loop containing nucleotide triphosphate hydrolases"/>
    <property type="match status" value="1"/>
</dbReference>
<dbReference type="GO" id="GO:0016887">
    <property type="term" value="F:ATP hydrolysis activity"/>
    <property type="evidence" value="ECO:0007669"/>
    <property type="project" value="InterPro"/>
</dbReference>
<dbReference type="RefSeq" id="WP_132820023.1">
    <property type="nucleotide sequence ID" value="NZ_SMKI01000270.1"/>
</dbReference>
<gene>
    <name evidence="11" type="ORF">E1283_22965</name>
</gene>
<dbReference type="AlphaFoldDB" id="A0A4R4TAP1"/>
<evidence type="ECO:0000256" key="6">
    <source>
        <dbReference type="ARBA" id="ARBA00022840"/>
    </source>
</evidence>
<dbReference type="InterPro" id="IPR039421">
    <property type="entry name" value="Type_1_exporter"/>
</dbReference>
<dbReference type="PANTHER" id="PTHR24221:SF654">
    <property type="entry name" value="ATP-BINDING CASSETTE SUB-FAMILY B MEMBER 6"/>
    <property type="match status" value="1"/>
</dbReference>
<protein>
    <submittedName>
        <fullName evidence="11">ATP-binding cassette domain-containing protein</fullName>
    </submittedName>
</protein>
<organism evidence="11 12">
    <name type="scientific">Streptomyces hainanensis</name>
    <dbReference type="NCBI Taxonomy" id="402648"/>
    <lineage>
        <taxon>Bacteria</taxon>
        <taxon>Bacillati</taxon>
        <taxon>Actinomycetota</taxon>
        <taxon>Actinomycetes</taxon>
        <taxon>Kitasatosporales</taxon>
        <taxon>Streptomycetaceae</taxon>
        <taxon>Streptomyces</taxon>
    </lineage>
</organism>
<dbReference type="InterPro" id="IPR027417">
    <property type="entry name" value="P-loop_NTPase"/>
</dbReference>
<keyword evidence="5" id="KW-0547">Nucleotide-binding</keyword>
<proteinExistence type="inferred from homology"/>
<comment type="similarity">
    <text evidence="9">Belongs to the ABC transporter superfamily. Lipid exporter (TC 3.A.1.106) family.</text>
</comment>
<dbReference type="PANTHER" id="PTHR24221">
    <property type="entry name" value="ATP-BINDING CASSETTE SUB-FAMILY B"/>
    <property type="match status" value="1"/>
</dbReference>
<accession>A0A4R4TAP1</accession>
<dbReference type="Proteomes" id="UP000295345">
    <property type="component" value="Unassembled WGS sequence"/>
</dbReference>
<dbReference type="GO" id="GO:0005524">
    <property type="term" value="F:ATP binding"/>
    <property type="evidence" value="ECO:0007669"/>
    <property type="project" value="UniProtKB-KW"/>
</dbReference>
<comment type="caution">
    <text evidence="11">The sequence shown here is derived from an EMBL/GenBank/DDBJ whole genome shotgun (WGS) entry which is preliminary data.</text>
</comment>
<name>A0A4R4TAP1_9ACTN</name>
<evidence type="ECO:0000256" key="3">
    <source>
        <dbReference type="ARBA" id="ARBA00022475"/>
    </source>
</evidence>
<dbReference type="InterPro" id="IPR003593">
    <property type="entry name" value="AAA+_ATPase"/>
</dbReference>
<dbReference type="OrthoDB" id="9806127at2"/>